<accession>A0A8S1PKF8</accession>
<evidence type="ECO:0000313" key="2">
    <source>
        <dbReference type="EMBL" id="CAD8103727.1"/>
    </source>
</evidence>
<feature type="transmembrane region" description="Helical" evidence="1">
    <location>
        <begin position="185"/>
        <end position="206"/>
    </location>
</feature>
<dbReference type="EMBL" id="CAJJDM010000124">
    <property type="protein sequence ID" value="CAD8103727.1"/>
    <property type="molecule type" value="Genomic_DNA"/>
</dbReference>
<keyword evidence="1" id="KW-1133">Transmembrane helix</keyword>
<feature type="transmembrane region" description="Helical" evidence="1">
    <location>
        <begin position="32"/>
        <end position="51"/>
    </location>
</feature>
<organism evidence="2 3">
    <name type="scientific">Paramecium primaurelia</name>
    <dbReference type="NCBI Taxonomy" id="5886"/>
    <lineage>
        <taxon>Eukaryota</taxon>
        <taxon>Sar</taxon>
        <taxon>Alveolata</taxon>
        <taxon>Ciliophora</taxon>
        <taxon>Intramacronucleata</taxon>
        <taxon>Oligohymenophorea</taxon>
        <taxon>Peniculida</taxon>
        <taxon>Parameciidae</taxon>
        <taxon>Paramecium</taxon>
    </lineage>
</organism>
<proteinExistence type="predicted"/>
<protein>
    <recommendedName>
        <fullName evidence="4">Transmembrane protein</fullName>
    </recommendedName>
</protein>
<keyword evidence="1" id="KW-0472">Membrane</keyword>
<feature type="transmembrane region" description="Helical" evidence="1">
    <location>
        <begin position="155"/>
        <end position="179"/>
    </location>
</feature>
<name>A0A8S1PKF8_PARPR</name>
<reference evidence="2" key="1">
    <citation type="submission" date="2021-01" db="EMBL/GenBank/DDBJ databases">
        <authorList>
            <consortium name="Genoscope - CEA"/>
            <person name="William W."/>
        </authorList>
    </citation>
    <scope>NUCLEOTIDE SEQUENCE</scope>
</reference>
<evidence type="ECO:0000256" key="1">
    <source>
        <dbReference type="SAM" id="Phobius"/>
    </source>
</evidence>
<evidence type="ECO:0008006" key="4">
    <source>
        <dbReference type="Google" id="ProtNLM"/>
    </source>
</evidence>
<feature type="transmembrane region" description="Helical" evidence="1">
    <location>
        <begin position="72"/>
        <end position="93"/>
    </location>
</feature>
<dbReference type="AlphaFoldDB" id="A0A8S1PKF8"/>
<gene>
    <name evidence="2" type="ORF">PPRIM_AZ9-3.1.T1210195</name>
</gene>
<evidence type="ECO:0000313" key="3">
    <source>
        <dbReference type="Proteomes" id="UP000688137"/>
    </source>
</evidence>
<dbReference type="Proteomes" id="UP000688137">
    <property type="component" value="Unassembled WGS sequence"/>
</dbReference>
<keyword evidence="3" id="KW-1185">Reference proteome</keyword>
<comment type="caution">
    <text evidence="2">The sequence shown here is derived from an EMBL/GenBank/DDBJ whole genome shotgun (WGS) entry which is preliminary data.</text>
</comment>
<sequence>MELNYLDLIGNNQKQTICINQIVMMVLLDQSVSLLMEIYQLLVVMINLSVYEMSKQDNKKPNQMVILMEYCLPVYLMIPIINFLGGQAIILQIKHKKIIRFKQTNSFNNYHFSFFMMSLRWFQNTSLSLSKKAISKLYNKFFKYKHILLLKQLNLIYLCTCGQLLISLLCNLNIFSWFFKIYYPIHFRGLIQYCEYLWFTFIHLFLQFL</sequence>
<keyword evidence="1" id="KW-0812">Transmembrane</keyword>